<dbReference type="GO" id="GO:0000151">
    <property type="term" value="C:ubiquitin ligase complex"/>
    <property type="evidence" value="ECO:0007669"/>
    <property type="project" value="TreeGrafter"/>
</dbReference>
<dbReference type="GO" id="GO:0008270">
    <property type="term" value="F:zinc ion binding"/>
    <property type="evidence" value="ECO:0007669"/>
    <property type="project" value="UniProtKB-UniRule"/>
</dbReference>
<dbReference type="CDD" id="cd19673">
    <property type="entry name" value="UBR-box_UBR3"/>
    <property type="match status" value="1"/>
</dbReference>
<reference evidence="13" key="1">
    <citation type="journal article" date="2023" name="PhytoFront">
        <title>Draft Genome Resources of Seven Strains of Tilletia horrida, Causal Agent of Kernel Smut of Rice.</title>
        <authorList>
            <person name="Khanal S."/>
            <person name="Antony Babu S."/>
            <person name="Zhou X.G."/>
        </authorList>
    </citation>
    <scope>NUCLEOTIDE SEQUENCE</scope>
    <source>
        <strain evidence="13">TX3</strain>
    </source>
</reference>
<evidence type="ECO:0000256" key="5">
    <source>
        <dbReference type="ARBA" id="ARBA00022771"/>
    </source>
</evidence>
<dbReference type="PANTHER" id="PTHR21497:SF24">
    <property type="entry name" value="E3 UBIQUITIN-PROTEIN LIGASE UBR1"/>
    <property type="match status" value="1"/>
</dbReference>
<dbReference type="InterPro" id="IPR014719">
    <property type="entry name" value="Ribosomal_bL12_C/ClpS-like"/>
</dbReference>
<feature type="region of interest" description="Disordered" evidence="11">
    <location>
        <begin position="100"/>
        <end position="195"/>
    </location>
</feature>
<dbReference type="Pfam" id="PF02617">
    <property type="entry name" value="ClpS"/>
    <property type="match status" value="1"/>
</dbReference>
<evidence type="ECO:0000256" key="8">
    <source>
        <dbReference type="ARBA" id="ARBA00046341"/>
    </source>
</evidence>
<feature type="zinc finger region" description="UBR-type" evidence="9">
    <location>
        <begin position="201"/>
        <end position="275"/>
    </location>
</feature>
<keyword evidence="5 10" id="KW-0863">Zinc-finger</keyword>
<comment type="similarity">
    <text evidence="8 10">Belongs to the E3 ubiquitin-protein ligase UBR1-like family.</text>
</comment>
<dbReference type="InterPro" id="IPR003126">
    <property type="entry name" value="Znf_UBR"/>
</dbReference>
<evidence type="ECO:0000256" key="9">
    <source>
        <dbReference type="PROSITE-ProRule" id="PRU00508"/>
    </source>
</evidence>
<evidence type="ECO:0000256" key="7">
    <source>
        <dbReference type="ARBA" id="ARBA00022833"/>
    </source>
</evidence>
<organism evidence="13 14">
    <name type="scientific">Tilletia horrida</name>
    <dbReference type="NCBI Taxonomy" id="155126"/>
    <lineage>
        <taxon>Eukaryota</taxon>
        <taxon>Fungi</taxon>
        <taxon>Dikarya</taxon>
        <taxon>Basidiomycota</taxon>
        <taxon>Ustilaginomycotina</taxon>
        <taxon>Exobasidiomycetes</taxon>
        <taxon>Tilletiales</taxon>
        <taxon>Tilletiaceae</taxon>
        <taxon>Tilletia</taxon>
    </lineage>
</organism>
<dbReference type="Pfam" id="PF22960">
    <property type="entry name" value="WHD_UBR1"/>
    <property type="match status" value="1"/>
</dbReference>
<dbReference type="GO" id="GO:0061630">
    <property type="term" value="F:ubiquitin protein ligase activity"/>
    <property type="evidence" value="ECO:0007669"/>
    <property type="project" value="UniProtKB-UniRule"/>
</dbReference>
<dbReference type="GO" id="GO:0016567">
    <property type="term" value="P:protein ubiquitination"/>
    <property type="evidence" value="ECO:0007669"/>
    <property type="project" value="UniProtKB-UniRule"/>
</dbReference>
<comment type="function">
    <text evidence="10">Ubiquitin ligase protein which is a component of the N-end rule pathway. Recognizes and binds to proteins bearing specific N-terminal residues that are destabilizing according to the N-end rule, leading to their ubiquitination and subsequent degradation.</text>
</comment>
<comment type="catalytic activity">
    <reaction evidence="1 10">
        <text>S-ubiquitinyl-[E2 ubiquitin-conjugating enzyme]-L-cysteine + [acceptor protein]-L-lysine = [E2 ubiquitin-conjugating enzyme]-L-cysteine + N(6)-ubiquitinyl-[acceptor protein]-L-lysine.</text>
        <dbReference type="EC" id="2.3.2.27"/>
    </reaction>
</comment>
<name>A0AAN6GFI7_9BASI</name>
<keyword evidence="7 10" id="KW-0862">Zinc</keyword>
<dbReference type="Gene3D" id="3.30.1390.10">
    <property type="match status" value="1"/>
</dbReference>
<dbReference type="GO" id="GO:0071596">
    <property type="term" value="P:ubiquitin-dependent protein catabolic process via the N-end rule pathway"/>
    <property type="evidence" value="ECO:0007669"/>
    <property type="project" value="UniProtKB-UniRule"/>
</dbReference>
<keyword evidence="14" id="KW-1185">Reference proteome</keyword>
<evidence type="ECO:0000256" key="4">
    <source>
        <dbReference type="ARBA" id="ARBA00022723"/>
    </source>
</evidence>
<feature type="compositionally biased region" description="Low complexity" evidence="11">
    <location>
        <begin position="131"/>
        <end position="181"/>
    </location>
</feature>
<dbReference type="Pfam" id="PF02207">
    <property type="entry name" value="zf-UBR"/>
    <property type="match status" value="1"/>
</dbReference>
<dbReference type="CDD" id="cd16482">
    <property type="entry name" value="RING-H2_UBR1-like"/>
    <property type="match status" value="1"/>
</dbReference>
<dbReference type="Gene3D" id="2.10.110.30">
    <property type="match status" value="1"/>
</dbReference>
<evidence type="ECO:0000256" key="1">
    <source>
        <dbReference type="ARBA" id="ARBA00000900"/>
    </source>
</evidence>
<proteinExistence type="inferred from homology"/>
<dbReference type="Gene3D" id="1.10.10.2670">
    <property type="entry name" value="E3 ubiquitin-protein ligase"/>
    <property type="match status" value="1"/>
</dbReference>
<dbReference type="GO" id="GO:0005737">
    <property type="term" value="C:cytoplasm"/>
    <property type="evidence" value="ECO:0007669"/>
    <property type="project" value="TreeGrafter"/>
</dbReference>
<evidence type="ECO:0000256" key="2">
    <source>
        <dbReference type="ARBA" id="ARBA00004906"/>
    </source>
</evidence>
<dbReference type="Pfam" id="PF18995">
    <property type="entry name" value="PRT6_C"/>
    <property type="match status" value="1"/>
</dbReference>
<dbReference type="PROSITE" id="PS51157">
    <property type="entry name" value="ZF_UBR"/>
    <property type="match status" value="1"/>
</dbReference>
<sequence length="2066" mass="228964">MWVASTAHSGAPYLEGFAAESGKPAARRTVADFIATHIGAVPSNYTVSSAVRSKLLYSLYSCLLADLPSPSHLLPAHVGDSPQAALLHLQSCDWKLSEAQKRAAEQERQAADKGKQPLRPSASHDQHLHASHSSSAASVLSNTNNSSSAGSGVAGSPSGSASHGSGSGSASGSRSGSGTNSPEPDPALELGPEYGPDRKGMPCGHVFAKGEAIYRCRDCALDDTCVQCAPCFNSSIHIRENHDVVFSLCEKTGGCCDCGDDEAWKQPVQCRYHDLDEDQLAASPAGQDASLDASAQDVEMADAQQLQSTSSKASDAPVSSLGNLFGSLQPLLERCPPEVTRAISKHVGEVLDFILDTVEHAPEEMLGNIPAERAEKRVSALPTLRSPMDPEDPRLYSLVLWNDESHTFNDVINQVMEVTRNSTRLNKQQARGVADGVDAHGRQVIRTSASLPELTYMAAKLSAIDLAVSIRPAYDIFAEDIAGLLLDHIFDLANATVLIPPVKVSPEQTEGALVRLESSAPTLRALLTAQFLVPWTPQRPINQAKMSQDFFNTADVRRLDGIFLLDHKMWKEARGCCQSILLALTTLKEIRREIAFRFAGVYCKLAETFIFRDREPDQTMYFLAVQLFTVPSIALELVSKMGYLQKMLQLLQVVCTSDMPPREENRYLELPPPAMDNGLLETRWSLLKGQRCWHIFCHLRYLLSAESVQRLIVNEPKHMQDFISYLSLFNAVTPDKRATDQHVEYESDVWYLVFHVLSRLGGFAQLLSEAYGKGDLLALVRAISLTTQRILESNIHLASRDSGLIRDAGEPGLDPAFHMVKVGGNDWRVLRFRVHKQPVSFHHPIHWLLSGLFQNNEILSQDNLEAHGLKDVSEILTRVFDTDAILSVMDFPLRVCVKIAQIRSGLWVRNGYAIRQQAYHYRDVLMRDAMYDQDLYLLQCGFVLLNQQQWLATLMDRYDVVDFFTGDFAHDVLDPHQLIYIVEEFLLLLIALLSEPCKAANWSVERQIRREIIHALALGQGTYTETSKLISERLTDHHNFDRILMQVSNFRAPDGTTDLGIFELKDEFYDEVQPFFFHYSRNQREKVEEALQQRRQKKGLSTAEPVGLHTKMDIERGPFADGRLTSTVVTPAFIQILFVALANAYHAMQEVPDTLVEATMHLINIGLVEQGAAFAARLSGPEGEDDEETKAAEATAEGAHSETAVPTNVLALLCRMESDVKFKAFKARVTWSIEQTAKLTDCTRTLRRFRKQDADASQAKLAEDARKAAAKARQAAIMQQFSAQQKSLLETFGDDDDDDMDDETYMDDNTAATHKPAEPSYGSCILCQEELNASQAFGSLVHVQTSRTMRLTPYHDSRYFQQVVDTPLTLDRFGADGKRVRARPEARPNVASPNPTGMFPTSEHRFGLHASTCGHLMHVACFASYCRSVELRHHTQVARNQPEDLERFEFVCPLCKSLGNVILPIPPSPSKAEGGLEGSDDEGAAASKSSPSFSDWLRKIDIDILKVSGAAASDFQDTQHGTGTFLQWYAEDAEKAFRSHRARRNASHTDTATFQMLDRLVRVVAPLSSELSADRKNWQGRSITALPSSKMYLPEELVAYTIGMLEVSQRGMGGDSSIAANAQSGLARTVAGGLSEQTVRLISSLLYCLRSLAVLDEAGEKGLLDMRRGLIKRLLPHWGLDEAVRFPLLLRDPLTILVETAILAPDCLEHVTSLMYYATIVQVIFGLAQSIVWSQGQPNGANRAFQYLRASHVDADDLKTAREVFPDVKWLITNVVQVVGYVRGNFSIGIDQWDDDCLAKTISSYTLPFLRRAAILRSVTLGADSVAALPADMAGQSEYVRLLTALKIPSPREALPKRGERQTPMSGLIEGWIRHAFAPLTSLFRPAPISLFNPTSRATQRLLALEHPHIYELVALPDDLAELLQQAQKKVCNRCGTIPTSSAICLMCADVQCCQMYCCQTEEEGEEDAKGECYQHLAECAGAVGIYFKSNSNCLLLLYHRNGSFLASPYLDTHGEMDIGLRRGRPQKLHTQRYDEVRKHWLGHTVATVIARKLEADVDEGGWTAF</sequence>
<keyword evidence="6 10" id="KW-0833">Ubl conjugation pathway</keyword>
<comment type="caution">
    <text evidence="13">The sequence shown here is derived from an EMBL/GenBank/DDBJ whole genome shotgun (WGS) entry which is preliminary data.</text>
</comment>
<dbReference type="Proteomes" id="UP001176521">
    <property type="component" value="Unassembled WGS sequence"/>
</dbReference>
<dbReference type="SUPFAM" id="SSF46785">
    <property type="entry name" value="Winged helix' DNA-binding domain"/>
    <property type="match status" value="1"/>
</dbReference>
<feature type="compositionally biased region" description="Polar residues" evidence="11">
    <location>
        <begin position="304"/>
        <end position="313"/>
    </location>
</feature>
<dbReference type="InterPro" id="IPR039164">
    <property type="entry name" value="UBR1-like"/>
</dbReference>
<evidence type="ECO:0000313" key="13">
    <source>
        <dbReference type="EMBL" id="KAK0537805.1"/>
    </source>
</evidence>
<keyword evidence="4 10" id="KW-0479">Metal-binding</keyword>
<feature type="compositionally biased region" description="Basic and acidic residues" evidence="11">
    <location>
        <begin position="100"/>
        <end position="115"/>
    </location>
</feature>
<evidence type="ECO:0000256" key="3">
    <source>
        <dbReference type="ARBA" id="ARBA00022679"/>
    </source>
</evidence>
<evidence type="ECO:0000259" key="12">
    <source>
        <dbReference type="PROSITE" id="PS51157"/>
    </source>
</evidence>
<feature type="region of interest" description="Disordered" evidence="11">
    <location>
        <begin position="282"/>
        <end position="317"/>
    </location>
</feature>
<dbReference type="InterPro" id="IPR044046">
    <property type="entry name" value="E3_ligase_UBR-like_C"/>
</dbReference>
<dbReference type="InterPro" id="IPR055194">
    <property type="entry name" value="UBR1-like_WH"/>
</dbReference>
<dbReference type="InterPro" id="IPR036390">
    <property type="entry name" value="WH_DNA-bd_sf"/>
</dbReference>
<dbReference type="EMBL" id="JAPDMQ010000054">
    <property type="protein sequence ID" value="KAK0537805.1"/>
    <property type="molecule type" value="Genomic_DNA"/>
</dbReference>
<evidence type="ECO:0000256" key="10">
    <source>
        <dbReference type="RuleBase" id="RU366018"/>
    </source>
</evidence>
<dbReference type="InterPro" id="IPR003769">
    <property type="entry name" value="ClpS_core"/>
</dbReference>
<dbReference type="FunFam" id="2.10.110.30:FF:000001">
    <property type="entry name" value="E3 ubiquitin-protein ligase UBR2 isoform 1"/>
    <property type="match status" value="1"/>
</dbReference>
<comment type="pathway">
    <text evidence="2 10">Protein modification; protein ubiquitination.</text>
</comment>
<feature type="region of interest" description="Disordered" evidence="11">
    <location>
        <begin position="1379"/>
        <end position="1398"/>
    </location>
</feature>
<accession>A0AAN6GFI7</accession>
<keyword evidence="3 10" id="KW-0808">Transferase</keyword>
<dbReference type="PANTHER" id="PTHR21497">
    <property type="entry name" value="UBIQUITIN LIGASE E3 ALPHA-RELATED"/>
    <property type="match status" value="1"/>
</dbReference>
<dbReference type="InterPro" id="IPR042065">
    <property type="entry name" value="E3_ELL-like"/>
</dbReference>
<evidence type="ECO:0000256" key="6">
    <source>
        <dbReference type="ARBA" id="ARBA00022786"/>
    </source>
</evidence>
<feature type="region of interest" description="Disordered" evidence="11">
    <location>
        <begin position="1469"/>
        <end position="1491"/>
    </location>
</feature>
<feature type="region of interest" description="Disordered" evidence="11">
    <location>
        <begin position="1178"/>
        <end position="1200"/>
    </location>
</feature>
<keyword evidence="13" id="KW-0012">Acyltransferase</keyword>
<dbReference type="SMART" id="SM00396">
    <property type="entry name" value="ZnF_UBR1"/>
    <property type="match status" value="1"/>
</dbReference>
<evidence type="ECO:0000256" key="11">
    <source>
        <dbReference type="SAM" id="MobiDB-lite"/>
    </source>
</evidence>
<gene>
    <name evidence="13" type="primary">UBR1</name>
    <name evidence="13" type="ORF">OC842_001496</name>
</gene>
<dbReference type="EC" id="2.3.2.27" evidence="10"/>
<protein>
    <recommendedName>
        <fullName evidence="10">E3 ubiquitin-protein ligase</fullName>
        <ecNumber evidence="10">2.3.2.27</ecNumber>
    </recommendedName>
</protein>
<feature type="domain" description="UBR-type" evidence="12">
    <location>
        <begin position="201"/>
        <end position="275"/>
    </location>
</feature>
<evidence type="ECO:0000313" key="14">
    <source>
        <dbReference type="Proteomes" id="UP001176521"/>
    </source>
</evidence>